<evidence type="ECO:0000313" key="2">
    <source>
        <dbReference type="EMBL" id="MSS77761.1"/>
    </source>
</evidence>
<dbReference type="InterPro" id="IPR001927">
    <property type="entry name" value="Na/Gal_symport"/>
</dbReference>
<feature type="transmembrane region" description="Helical" evidence="1">
    <location>
        <begin position="47"/>
        <end position="70"/>
    </location>
</feature>
<proteinExistence type="predicted"/>
<feature type="transmembrane region" description="Helical" evidence="1">
    <location>
        <begin position="318"/>
        <end position="336"/>
    </location>
</feature>
<comment type="caution">
    <text evidence="2">The sequence shown here is derived from an EMBL/GenBank/DDBJ whole genome shotgun (WGS) entry which is preliminary data.</text>
</comment>
<dbReference type="GO" id="GO:0006814">
    <property type="term" value="P:sodium ion transport"/>
    <property type="evidence" value="ECO:0007669"/>
    <property type="project" value="InterPro"/>
</dbReference>
<feature type="transmembrane region" description="Helical" evidence="1">
    <location>
        <begin position="342"/>
        <end position="362"/>
    </location>
</feature>
<dbReference type="AlphaFoldDB" id="A0A6N7VFU7"/>
<dbReference type="SUPFAM" id="SSF103473">
    <property type="entry name" value="MFS general substrate transporter"/>
    <property type="match status" value="1"/>
</dbReference>
<feature type="transmembrane region" description="Helical" evidence="1">
    <location>
        <begin position="287"/>
        <end position="306"/>
    </location>
</feature>
<evidence type="ECO:0008006" key="4">
    <source>
        <dbReference type="Google" id="ProtNLM"/>
    </source>
</evidence>
<name>A0A6N7VFU7_9FIRM</name>
<dbReference type="NCBIfam" id="TIGR00792">
    <property type="entry name" value="gph"/>
    <property type="match status" value="1"/>
</dbReference>
<keyword evidence="3" id="KW-1185">Reference proteome</keyword>
<dbReference type="PANTHER" id="PTHR11328:SF24">
    <property type="entry name" value="MAJOR FACILITATOR SUPERFAMILY (MFS) PROFILE DOMAIN-CONTAINING PROTEIN"/>
    <property type="match status" value="1"/>
</dbReference>
<accession>A0A6N7VFU7</accession>
<dbReference type="RefSeq" id="WP_154540231.1">
    <property type="nucleotide sequence ID" value="NZ_VULQ01000004.1"/>
</dbReference>
<dbReference type="EMBL" id="VULQ01000004">
    <property type="protein sequence ID" value="MSS77761.1"/>
    <property type="molecule type" value="Genomic_DNA"/>
</dbReference>
<dbReference type="GO" id="GO:0005886">
    <property type="term" value="C:plasma membrane"/>
    <property type="evidence" value="ECO:0007669"/>
    <property type="project" value="TreeGrafter"/>
</dbReference>
<feature type="transmembrane region" description="Helical" evidence="1">
    <location>
        <begin position="428"/>
        <end position="451"/>
    </location>
</feature>
<feature type="transmembrane region" description="Helical" evidence="1">
    <location>
        <begin position="243"/>
        <end position="267"/>
    </location>
</feature>
<reference evidence="2 3" key="1">
    <citation type="submission" date="2019-08" db="EMBL/GenBank/DDBJ databases">
        <title>In-depth cultivation of the pig gut microbiome towards novel bacterial diversity and tailored functional studies.</title>
        <authorList>
            <person name="Wylensek D."/>
            <person name="Hitch T.C.A."/>
            <person name="Clavel T."/>
        </authorList>
    </citation>
    <scope>NUCLEOTIDE SEQUENCE [LARGE SCALE GENOMIC DNA]</scope>
    <source>
        <strain evidence="2 3">WCA-380-WT-2B</strain>
    </source>
</reference>
<organism evidence="2 3">
    <name type="scientific">Anaerococcus porci</name>
    <dbReference type="NCBI Taxonomy" id="2652269"/>
    <lineage>
        <taxon>Bacteria</taxon>
        <taxon>Bacillati</taxon>
        <taxon>Bacillota</taxon>
        <taxon>Tissierellia</taxon>
        <taxon>Tissierellales</taxon>
        <taxon>Peptoniphilaceae</taxon>
        <taxon>Anaerococcus</taxon>
    </lineage>
</organism>
<keyword evidence="1" id="KW-0472">Membrane</keyword>
<dbReference type="InterPro" id="IPR039672">
    <property type="entry name" value="MFS_2"/>
</dbReference>
<dbReference type="Gene3D" id="1.20.1250.20">
    <property type="entry name" value="MFS general substrate transporter like domains"/>
    <property type="match status" value="2"/>
</dbReference>
<dbReference type="GO" id="GO:0015293">
    <property type="term" value="F:symporter activity"/>
    <property type="evidence" value="ECO:0007669"/>
    <property type="project" value="InterPro"/>
</dbReference>
<dbReference type="InterPro" id="IPR036259">
    <property type="entry name" value="MFS_trans_sf"/>
</dbReference>
<keyword evidence="1" id="KW-1133">Transmembrane helix</keyword>
<sequence>MQEKNISKDKEYIDYVESASSFSIRDKLGYMFGDLGGNTLQVIVNTYLLLFMTSIVGIRAGHFAVIVAVCKALDSLNDPFIGRFTDKAAGTKYGKYNNIIRKVSVPMAIMTVMLFIDVSGFPYGLKVAWCLIIYFLWGVISSFWNIPYGTMLNSISQNQEQRAELSNFRSIGSLGANVIVQTVAPLLIFNNLNEATAQGFLILSIIGGVFSIICLFFTTRWARERIVITTSSEKKQAVNYKKLFLSFLKNRPMISIILAYIIVKFFIQTTGITNQYVFQVYFGETKTLAYAGIAQMIPMIMCMPLLKPLLKKFGKKNLITWPMIIGAVLYGLLAFVKVSPMAWVIIQGIASFFTGFYSLLIWSLIADGVDYHVWLTGERNDGMVYSIVTFVVFLVASLSTTFITLLLSSVGFQPLLQAMQAPGVAENIRHLSAILPAIGCVLIFLIFTLIYNLSDKDMEKISIEVGHKAKIREEELEEELEDK</sequence>
<evidence type="ECO:0000256" key="1">
    <source>
        <dbReference type="SAM" id="Phobius"/>
    </source>
</evidence>
<dbReference type="PANTHER" id="PTHR11328">
    <property type="entry name" value="MAJOR FACILITATOR SUPERFAMILY DOMAIN-CONTAINING PROTEIN"/>
    <property type="match status" value="1"/>
</dbReference>
<feature type="transmembrane region" description="Helical" evidence="1">
    <location>
        <begin position="201"/>
        <end position="222"/>
    </location>
</feature>
<feature type="transmembrane region" description="Helical" evidence="1">
    <location>
        <begin position="131"/>
        <end position="150"/>
    </location>
</feature>
<evidence type="ECO:0000313" key="3">
    <source>
        <dbReference type="Proteomes" id="UP000441925"/>
    </source>
</evidence>
<feature type="transmembrane region" description="Helical" evidence="1">
    <location>
        <begin position="105"/>
        <end position="125"/>
    </location>
</feature>
<keyword evidence="1" id="KW-0812">Transmembrane</keyword>
<dbReference type="Pfam" id="PF13347">
    <property type="entry name" value="MFS_2"/>
    <property type="match status" value="1"/>
</dbReference>
<protein>
    <recommendedName>
        <fullName evidence="4">MFS transporter</fullName>
    </recommendedName>
</protein>
<dbReference type="GO" id="GO:0008643">
    <property type="term" value="P:carbohydrate transport"/>
    <property type="evidence" value="ECO:0007669"/>
    <property type="project" value="InterPro"/>
</dbReference>
<dbReference type="Proteomes" id="UP000441925">
    <property type="component" value="Unassembled WGS sequence"/>
</dbReference>
<gene>
    <name evidence="2" type="ORF">FYJ26_04935</name>
</gene>
<feature type="transmembrane region" description="Helical" evidence="1">
    <location>
        <begin position="383"/>
        <end position="408"/>
    </location>
</feature>